<dbReference type="AlphaFoldDB" id="A0A2T3ZBE0"/>
<accession>A0A2T3ZBE0</accession>
<evidence type="ECO:0008006" key="4">
    <source>
        <dbReference type="Google" id="ProtNLM"/>
    </source>
</evidence>
<organism evidence="2 3">
    <name type="scientific">Trichoderma asperellum (strain ATCC 204424 / CBS 433.97 / NBRC 101777)</name>
    <dbReference type="NCBI Taxonomy" id="1042311"/>
    <lineage>
        <taxon>Eukaryota</taxon>
        <taxon>Fungi</taxon>
        <taxon>Dikarya</taxon>
        <taxon>Ascomycota</taxon>
        <taxon>Pezizomycotina</taxon>
        <taxon>Sordariomycetes</taxon>
        <taxon>Hypocreomycetidae</taxon>
        <taxon>Hypocreales</taxon>
        <taxon>Hypocreaceae</taxon>
        <taxon>Trichoderma</taxon>
    </lineage>
</organism>
<feature type="signal peptide" evidence="1">
    <location>
        <begin position="1"/>
        <end position="30"/>
    </location>
</feature>
<name>A0A2T3ZBE0_TRIA4</name>
<gene>
    <name evidence="2" type="ORF">M441DRAFT_383665</name>
</gene>
<keyword evidence="3" id="KW-1185">Reference proteome</keyword>
<keyword evidence="1" id="KW-0732">Signal</keyword>
<dbReference type="EMBL" id="KZ679260">
    <property type="protein sequence ID" value="PTB42128.1"/>
    <property type="molecule type" value="Genomic_DNA"/>
</dbReference>
<sequence>MLLPWAEARCIKCCVRRTCSMLLFCWCSQAARLCENRCIPHTALCAHNTCHICGVRGREAKVISYPGLQKWPRLTERWVVRGGSASKAT</sequence>
<protein>
    <recommendedName>
        <fullName evidence="4">Secreted protein</fullName>
    </recommendedName>
</protein>
<proteinExistence type="predicted"/>
<reference evidence="2 3" key="1">
    <citation type="submission" date="2016-07" db="EMBL/GenBank/DDBJ databases">
        <title>Multiple horizontal gene transfer events from other fungi enriched the ability of initially mycotrophic Trichoderma (Ascomycota) to feed on dead plant biomass.</title>
        <authorList>
            <consortium name="DOE Joint Genome Institute"/>
            <person name="Aerts A."/>
            <person name="Atanasova L."/>
            <person name="Chenthamara K."/>
            <person name="Zhang J."/>
            <person name="Grujic M."/>
            <person name="Henrissat B."/>
            <person name="Kuo A."/>
            <person name="Salamov A."/>
            <person name="Lipzen A."/>
            <person name="Labutti K."/>
            <person name="Barry K."/>
            <person name="Miao Y."/>
            <person name="Rahimi M.J."/>
            <person name="Shen Q."/>
            <person name="Grigoriev I.V."/>
            <person name="Kubicek C.P."/>
            <person name="Druzhinina I.S."/>
        </authorList>
    </citation>
    <scope>NUCLEOTIDE SEQUENCE [LARGE SCALE GENOMIC DNA]</scope>
    <source>
        <strain evidence="2 3">CBS 433.97</strain>
    </source>
</reference>
<dbReference type="Proteomes" id="UP000240493">
    <property type="component" value="Unassembled WGS sequence"/>
</dbReference>
<evidence type="ECO:0000313" key="2">
    <source>
        <dbReference type="EMBL" id="PTB42128.1"/>
    </source>
</evidence>
<feature type="chain" id="PRO_5015691080" description="Secreted protein" evidence="1">
    <location>
        <begin position="31"/>
        <end position="89"/>
    </location>
</feature>
<evidence type="ECO:0000256" key="1">
    <source>
        <dbReference type="SAM" id="SignalP"/>
    </source>
</evidence>
<evidence type="ECO:0000313" key="3">
    <source>
        <dbReference type="Proteomes" id="UP000240493"/>
    </source>
</evidence>